<dbReference type="InterPro" id="IPR039608">
    <property type="entry name" value="VQ_1/10"/>
</dbReference>
<dbReference type="Proteomes" id="UP000436088">
    <property type="component" value="Unassembled WGS sequence"/>
</dbReference>
<evidence type="ECO:0000313" key="3">
    <source>
        <dbReference type="Proteomes" id="UP000436088"/>
    </source>
</evidence>
<evidence type="ECO:0000259" key="1">
    <source>
        <dbReference type="Pfam" id="PF05678"/>
    </source>
</evidence>
<dbReference type="AlphaFoldDB" id="A0A6A2ZC76"/>
<dbReference type="Pfam" id="PF05678">
    <property type="entry name" value="VQ"/>
    <property type="match status" value="1"/>
</dbReference>
<sequence length="78" mass="8515">MAARGASHEHVKVVLTDTQYVETDPHSFKSVVQNLRGKECCVAWMEETSFSGLKAETKVHGKVDAERSWNAATPGVGI</sequence>
<comment type="caution">
    <text evidence="2">The sequence shown here is derived from an EMBL/GenBank/DDBJ whole genome shotgun (WGS) entry which is preliminary data.</text>
</comment>
<gene>
    <name evidence="2" type="ORF">F3Y22_tig00110959pilonHSYRG00012</name>
</gene>
<dbReference type="PANTHER" id="PTHR34777">
    <property type="entry name" value="VQ MOTIF-CONTAINING PROTEIN 10"/>
    <property type="match status" value="1"/>
</dbReference>
<dbReference type="InterPro" id="IPR008889">
    <property type="entry name" value="VQ"/>
</dbReference>
<keyword evidence="3" id="KW-1185">Reference proteome</keyword>
<protein>
    <submittedName>
        <fullName evidence="2">VQ motif-containing protein 10</fullName>
    </submittedName>
</protein>
<evidence type="ECO:0000313" key="2">
    <source>
        <dbReference type="EMBL" id="KAE8688652.1"/>
    </source>
</evidence>
<proteinExistence type="predicted"/>
<dbReference type="PANTHER" id="PTHR34777:SF25">
    <property type="entry name" value="VQ DOMAIN-CONTAINING PROTEIN"/>
    <property type="match status" value="1"/>
</dbReference>
<dbReference type="EMBL" id="VEPZ02001183">
    <property type="protein sequence ID" value="KAE8688652.1"/>
    <property type="molecule type" value="Genomic_DNA"/>
</dbReference>
<name>A0A6A2ZC76_HIBSY</name>
<reference evidence="2" key="1">
    <citation type="submission" date="2019-09" db="EMBL/GenBank/DDBJ databases">
        <title>Draft genome information of white flower Hibiscus syriacus.</title>
        <authorList>
            <person name="Kim Y.-M."/>
        </authorList>
    </citation>
    <scope>NUCLEOTIDE SEQUENCE [LARGE SCALE GENOMIC DNA]</scope>
    <source>
        <strain evidence="2">YM2019G1</strain>
    </source>
</reference>
<organism evidence="2 3">
    <name type="scientific">Hibiscus syriacus</name>
    <name type="common">Rose of Sharon</name>
    <dbReference type="NCBI Taxonomy" id="106335"/>
    <lineage>
        <taxon>Eukaryota</taxon>
        <taxon>Viridiplantae</taxon>
        <taxon>Streptophyta</taxon>
        <taxon>Embryophyta</taxon>
        <taxon>Tracheophyta</taxon>
        <taxon>Spermatophyta</taxon>
        <taxon>Magnoliopsida</taxon>
        <taxon>eudicotyledons</taxon>
        <taxon>Gunneridae</taxon>
        <taxon>Pentapetalae</taxon>
        <taxon>rosids</taxon>
        <taxon>malvids</taxon>
        <taxon>Malvales</taxon>
        <taxon>Malvaceae</taxon>
        <taxon>Malvoideae</taxon>
        <taxon>Hibiscus</taxon>
    </lineage>
</organism>
<feature type="domain" description="VQ" evidence="1">
    <location>
        <begin position="18"/>
        <end position="35"/>
    </location>
</feature>
<accession>A0A6A2ZC76</accession>